<dbReference type="OrthoDB" id="2274644at2759"/>
<dbReference type="EC" id="2.7.7.19" evidence="4"/>
<feature type="compositionally biased region" description="Polar residues" evidence="8">
    <location>
        <begin position="848"/>
        <end position="868"/>
    </location>
</feature>
<dbReference type="AlphaFoldDB" id="A0A7H8R5V0"/>
<dbReference type="InterPro" id="IPR002058">
    <property type="entry name" value="PAP_assoc"/>
</dbReference>
<dbReference type="InterPro" id="IPR054708">
    <property type="entry name" value="MTPAP-like_central"/>
</dbReference>
<dbReference type="KEGG" id="trg:TRUGW13939_08217"/>
<feature type="compositionally biased region" description="Low complexity" evidence="8">
    <location>
        <begin position="320"/>
        <end position="336"/>
    </location>
</feature>
<dbReference type="Gene3D" id="1.10.1410.10">
    <property type="match status" value="1"/>
</dbReference>
<evidence type="ECO:0000256" key="8">
    <source>
        <dbReference type="SAM" id="MobiDB-lite"/>
    </source>
</evidence>
<feature type="compositionally biased region" description="Basic and acidic residues" evidence="8">
    <location>
        <begin position="732"/>
        <end position="742"/>
    </location>
</feature>
<accession>A0A7H8R5V0</accession>
<evidence type="ECO:0000256" key="3">
    <source>
        <dbReference type="ARBA" id="ARBA00008593"/>
    </source>
</evidence>
<dbReference type="SUPFAM" id="SSF81631">
    <property type="entry name" value="PAP/OAS1 substrate-binding domain"/>
    <property type="match status" value="1"/>
</dbReference>
<dbReference type="RefSeq" id="XP_035347246.1">
    <property type="nucleotide sequence ID" value="XM_035491353.1"/>
</dbReference>
<dbReference type="GO" id="GO:0031123">
    <property type="term" value="P:RNA 3'-end processing"/>
    <property type="evidence" value="ECO:0007669"/>
    <property type="project" value="TreeGrafter"/>
</dbReference>
<feature type="domain" description="PAP-associated" evidence="9">
    <location>
        <begin position="174"/>
        <end position="229"/>
    </location>
</feature>
<evidence type="ECO:0000259" key="10">
    <source>
        <dbReference type="Pfam" id="PF22600"/>
    </source>
</evidence>
<comment type="cofactor">
    <cofactor evidence="2">
        <name>Mg(2+)</name>
        <dbReference type="ChEBI" id="CHEBI:18420"/>
    </cofactor>
</comment>
<feature type="compositionally biased region" description="Polar residues" evidence="8">
    <location>
        <begin position="779"/>
        <end position="790"/>
    </location>
</feature>
<dbReference type="GO" id="GO:0010605">
    <property type="term" value="P:negative regulation of macromolecule metabolic process"/>
    <property type="evidence" value="ECO:0007669"/>
    <property type="project" value="UniProtKB-ARBA"/>
</dbReference>
<sequence>MEFPTPTDTAVTVDICITTSYKELENVCSLAEVLANHGMERVVCVSHAKVPIVKIWDPQLKMACDMNVNNTLALENTRMIRTYVGVDDRVRPLAMIVKHWTKQRVLNDAALGGTLSSYTWICLIINFLQTRDPPILPSLQNRPHQTKKVIDGVQVSFDDDLESLRNFGSNNKQTLGQLLFQFFRYYGHEVDYEKLVISVREGQLISKEGKGWHLLQNNRLCVEEPFNTTRNLGNTADDTSFRGLHIELRQAFKAISEAKLEKCCEQYVFPPEEERVWERPPPQPRPILTPTLSHSSSRGGRGGGRGARFSNQYSRGGGNSARRSSSATNRTSNSTTFRPHHVQLNPELNIQAQQAQYMLHDQLYQQIQILQAQEQELRMQLHNQSLLTGRPPPVLIRQPLIQFSFPQQDAPTDDSSRSRAGTVNQAPLGQIRPGMFYSPAYLPLAAQGVQGSNTNPPSPSLSSAVPDLRRNPRRSSVANGSPGGLRSHSQPARPVHSPVTQNLASLCSPPRNNDSSQTSRGRFPPASPSRSATETDSSLQSTQASAIQTPTYLEEHRPSDYVGYYVTPQHYQQSLMAMSLPAAHYAQTNPDYRPATLAYPDPFGAFSDNGYNGQTTPTISTPRHITPRDRGPLIIDGSVPVPDHRTPSQSEYSNLAASVPSDVEVGWESPSRASDAFSNGTQEPTTFEMDVFSSTNDNNAQPGSAQHIVGSSDTVLSTQLQGLRVLNSNSSEDSRPVTDRKGTKSGQLNGDSPTKSSANNRHPKPSEKLSAGNARPNKESSSVSPTTKPRTNGVEFEKANGVHHKGKTRPNQETQPTTSNSLSRRESHPASLPRKPDGLPPVMGYSNAGLSNTGHSNMGHSNTNGSWQTTKKKTKRSTKSLAEVQHTNAGESLPLDESLRKGG</sequence>
<evidence type="ECO:0000313" key="11">
    <source>
        <dbReference type="EMBL" id="QKX61071.1"/>
    </source>
</evidence>
<feature type="compositionally biased region" description="Polar residues" evidence="8">
    <location>
        <begin position="528"/>
        <end position="551"/>
    </location>
</feature>
<dbReference type="Pfam" id="PF03828">
    <property type="entry name" value="PAP_assoc"/>
    <property type="match status" value="1"/>
</dbReference>
<dbReference type="Gene3D" id="3.30.460.10">
    <property type="entry name" value="Beta Polymerase, domain 2"/>
    <property type="match status" value="1"/>
</dbReference>
<gene>
    <name evidence="11" type="ORF">TRUGW13939_08217</name>
</gene>
<name>A0A7H8R5V0_TALRU</name>
<comment type="similarity">
    <text evidence="3">Belongs to the DNA polymerase type-B-like family.</text>
</comment>
<organism evidence="11 12">
    <name type="scientific">Talaromyces rugulosus</name>
    <name type="common">Penicillium rugulosum</name>
    <dbReference type="NCBI Taxonomy" id="121627"/>
    <lineage>
        <taxon>Eukaryota</taxon>
        <taxon>Fungi</taxon>
        <taxon>Dikarya</taxon>
        <taxon>Ascomycota</taxon>
        <taxon>Pezizomycotina</taxon>
        <taxon>Eurotiomycetes</taxon>
        <taxon>Eurotiomycetidae</taxon>
        <taxon>Eurotiales</taxon>
        <taxon>Trichocomaceae</taxon>
        <taxon>Talaromyces</taxon>
        <taxon>Talaromyces sect. Islandici</taxon>
    </lineage>
</organism>
<keyword evidence="6" id="KW-0479">Metal-binding</keyword>
<evidence type="ECO:0000256" key="5">
    <source>
        <dbReference type="ARBA" id="ARBA00022679"/>
    </source>
</evidence>
<feature type="compositionally biased region" description="Polar residues" evidence="8">
    <location>
        <begin position="744"/>
        <end position="760"/>
    </location>
</feature>
<feature type="domain" description="Poly(A) RNA polymerase mitochondrial-like central palm" evidence="10">
    <location>
        <begin position="13"/>
        <end position="84"/>
    </location>
</feature>
<feature type="region of interest" description="Disordered" evidence="8">
    <location>
        <begin position="406"/>
        <end position="432"/>
    </location>
</feature>
<feature type="compositionally biased region" description="Polar residues" evidence="8">
    <location>
        <begin position="418"/>
        <end position="427"/>
    </location>
</feature>
<reference evidence="12" key="1">
    <citation type="submission" date="2020-06" db="EMBL/GenBank/DDBJ databases">
        <title>A chromosome-scale genome assembly of Talaromyces rugulosus W13939.</title>
        <authorList>
            <person name="Wang B."/>
            <person name="Guo L."/>
            <person name="Ye K."/>
            <person name="Wang L."/>
        </authorList>
    </citation>
    <scope>NUCLEOTIDE SEQUENCE [LARGE SCALE GENOMIC DNA]</scope>
    <source>
        <strain evidence="12">W13939</strain>
    </source>
</reference>
<evidence type="ECO:0000256" key="1">
    <source>
        <dbReference type="ARBA" id="ARBA00001936"/>
    </source>
</evidence>
<dbReference type="PANTHER" id="PTHR12271:SF113">
    <property type="entry name" value="POLY(A) RNA POLYMERASE CID11"/>
    <property type="match status" value="1"/>
</dbReference>
<evidence type="ECO:0000256" key="2">
    <source>
        <dbReference type="ARBA" id="ARBA00001946"/>
    </source>
</evidence>
<dbReference type="SUPFAM" id="SSF81301">
    <property type="entry name" value="Nucleotidyltransferase"/>
    <property type="match status" value="1"/>
</dbReference>
<keyword evidence="5" id="KW-0808">Transferase</keyword>
<evidence type="ECO:0000256" key="7">
    <source>
        <dbReference type="ARBA" id="ARBA00022842"/>
    </source>
</evidence>
<feature type="compositionally biased region" description="Polar residues" evidence="8">
    <location>
        <begin position="809"/>
        <end position="822"/>
    </location>
</feature>
<evidence type="ECO:0000313" key="12">
    <source>
        <dbReference type="Proteomes" id="UP000509510"/>
    </source>
</evidence>
<dbReference type="EMBL" id="CP055901">
    <property type="protein sequence ID" value="QKX61071.1"/>
    <property type="molecule type" value="Genomic_DNA"/>
</dbReference>
<feature type="region of interest" description="Disordered" evidence="8">
    <location>
        <begin position="725"/>
        <end position="903"/>
    </location>
</feature>
<comment type="cofactor">
    <cofactor evidence="1">
        <name>Mn(2+)</name>
        <dbReference type="ChEBI" id="CHEBI:29035"/>
    </cofactor>
</comment>
<feature type="region of interest" description="Disordered" evidence="8">
    <location>
        <begin position="617"/>
        <end position="639"/>
    </location>
</feature>
<dbReference type="Proteomes" id="UP000509510">
    <property type="component" value="Chromosome IV"/>
</dbReference>
<proteinExistence type="inferred from homology"/>
<evidence type="ECO:0000256" key="4">
    <source>
        <dbReference type="ARBA" id="ARBA00012388"/>
    </source>
</evidence>
<keyword evidence="7" id="KW-0460">Magnesium</keyword>
<dbReference type="CDD" id="cd05402">
    <property type="entry name" value="NT_PAP_TUTase"/>
    <property type="match status" value="1"/>
</dbReference>
<evidence type="ECO:0000259" key="9">
    <source>
        <dbReference type="Pfam" id="PF03828"/>
    </source>
</evidence>
<evidence type="ECO:0000256" key="6">
    <source>
        <dbReference type="ARBA" id="ARBA00022723"/>
    </source>
</evidence>
<dbReference type="GO" id="GO:0046872">
    <property type="term" value="F:metal ion binding"/>
    <property type="evidence" value="ECO:0007669"/>
    <property type="project" value="UniProtKB-KW"/>
</dbReference>
<feature type="compositionally biased region" description="Polar residues" evidence="8">
    <location>
        <begin position="498"/>
        <end position="520"/>
    </location>
</feature>
<dbReference type="PANTHER" id="PTHR12271">
    <property type="entry name" value="POLY A POLYMERASE CID PAP -RELATED"/>
    <property type="match status" value="1"/>
</dbReference>
<feature type="region of interest" description="Disordered" evidence="8">
    <location>
        <begin position="273"/>
        <end position="340"/>
    </location>
</feature>
<dbReference type="GeneID" id="55995706"/>
<dbReference type="InterPro" id="IPR043519">
    <property type="entry name" value="NT_sf"/>
</dbReference>
<keyword evidence="12" id="KW-1185">Reference proteome</keyword>
<dbReference type="GO" id="GO:1990817">
    <property type="term" value="F:poly(A) RNA polymerase activity"/>
    <property type="evidence" value="ECO:0007669"/>
    <property type="project" value="UniProtKB-EC"/>
</dbReference>
<feature type="region of interest" description="Disordered" evidence="8">
    <location>
        <begin position="448"/>
        <end position="554"/>
    </location>
</feature>
<protein>
    <recommendedName>
        <fullName evidence="4">polynucleotide adenylyltransferase</fullName>
        <ecNumber evidence="4">2.7.7.19</ecNumber>
    </recommendedName>
</protein>
<dbReference type="Pfam" id="PF22600">
    <property type="entry name" value="MTPAP-like_central"/>
    <property type="match status" value="1"/>
</dbReference>